<dbReference type="EnsemblPlants" id="ORUFI04G17200.1">
    <property type="protein sequence ID" value="ORUFI04G17200.1"/>
    <property type="gene ID" value="ORUFI04G17200"/>
</dbReference>
<keyword evidence="2" id="KW-1185">Reference proteome</keyword>
<organism evidence="1 2">
    <name type="scientific">Oryza rufipogon</name>
    <name type="common">Brownbeard rice</name>
    <name type="synonym">Asian wild rice</name>
    <dbReference type="NCBI Taxonomy" id="4529"/>
    <lineage>
        <taxon>Eukaryota</taxon>
        <taxon>Viridiplantae</taxon>
        <taxon>Streptophyta</taxon>
        <taxon>Embryophyta</taxon>
        <taxon>Tracheophyta</taxon>
        <taxon>Spermatophyta</taxon>
        <taxon>Magnoliopsida</taxon>
        <taxon>Liliopsida</taxon>
        <taxon>Poales</taxon>
        <taxon>Poaceae</taxon>
        <taxon>BOP clade</taxon>
        <taxon>Oryzoideae</taxon>
        <taxon>Oryzeae</taxon>
        <taxon>Oryzinae</taxon>
        <taxon>Oryza</taxon>
    </lineage>
</organism>
<reference evidence="2" key="1">
    <citation type="submission" date="2013-06" db="EMBL/GenBank/DDBJ databases">
        <authorList>
            <person name="Zhao Q."/>
        </authorList>
    </citation>
    <scope>NUCLEOTIDE SEQUENCE</scope>
    <source>
        <strain evidence="2">cv. W1943</strain>
    </source>
</reference>
<accession>A0A0E0PAF2</accession>
<proteinExistence type="predicted"/>
<evidence type="ECO:0000313" key="2">
    <source>
        <dbReference type="Proteomes" id="UP000008022"/>
    </source>
</evidence>
<dbReference type="Gramene" id="ORUFI04G17200.1">
    <property type="protein sequence ID" value="ORUFI04G17200.1"/>
    <property type="gene ID" value="ORUFI04G17200"/>
</dbReference>
<reference evidence="1" key="2">
    <citation type="submission" date="2015-06" db="UniProtKB">
        <authorList>
            <consortium name="EnsemblPlants"/>
        </authorList>
    </citation>
    <scope>IDENTIFICATION</scope>
</reference>
<dbReference type="Proteomes" id="UP000008022">
    <property type="component" value="Unassembled WGS sequence"/>
</dbReference>
<dbReference type="AlphaFoldDB" id="A0A0E0PAF2"/>
<protein>
    <submittedName>
        <fullName evidence="1">Uncharacterized protein</fullName>
    </submittedName>
</protein>
<evidence type="ECO:0000313" key="1">
    <source>
        <dbReference type="EnsemblPlants" id="ORUFI04G17200.1"/>
    </source>
</evidence>
<dbReference type="HOGENOM" id="CLU_795430_0_0_1"/>
<name>A0A0E0PAF2_ORYRU</name>
<sequence>MTGGRSSDVDQHAHPILGSVLMPEIDFAELVKIPMHDLMRVHIRLAMEPSGLADQEKNSAAAEIKSIKIAEINPPRAREPENGSNHIHRSNNIRNQEMNLNKIPKCITDSAKRIEEHNLSFIDHRVSWDSGFTPDSLTRRRRRGIRTHGDCRLGPRPWWWIGSGPVGTSLSDSAPNPVVVVVLAVKMSMAPTGTPRKSESFWAARTTAIESKPYEVYENWLAFTEGTGNIDTVLSQTISRCEDTFRKAKRSSSTYKSSEKTSYKTHVMILWKPTDKDRGNTGTGITPALIHPKNASINSKPGRCIPMKLLTTKKELEQAEEHYIPPSHYYGMHTDIAVALHQPRTLRDP</sequence>